<gene>
    <name evidence="2" type="ORF">SPPG_00348</name>
</gene>
<evidence type="ECO:0000313" key="2">
    <source>
        <dbReference type="EMBL" id="KND04631.1"/>
    </source>
</evidence>
<dbReference type="RefSeq" id="XP_016612670.1">
    <property type="nucleotide sequence ID" value="XM_016748676.1"/>
</dbReference>
<keyword evidence="3" id="KW-1185">Reference proteome</keyword>
<evidence type="ECO:0000313" key="3">
    <source>
        <dbReference type="Proteomes" id="UP000053201"/>
    </source>
</evidence>
<dbReference type="OrthoDB" id="2118356at2759"/>
<dbReference type="GeneID" id="27684081"/>
<accession>A0A0L0HTH0</accession>
<dbReference type="AlphaFoldDB" id="A0A0L0HTH0"/>
<feature type="compositionally biased region" description="Basic and acidic residues" evidence="1">
    <location>
        <begin position="57"/>
        <end position="84"/>
    </location>
</feature>
<dbReference type="EMBL" id="KQ257450">
    <property type="protein sequence ID" value="KND04631.1"/>
    <property type="molecule type" value="Genomic_DNA"/>
</dbReference>
<dbReference type="OMA" id="QTGHYLK"/>
<dbReference type="InParanoid" id="A0A0L0HTH0"/>
<organism evidence="2 3">
    <name type="scientific">Spizellomyces punctatus (strain DAOM BR117)</name>
    <dbReference type="NCBI Taxonomy" id="645134"/>
    <lineage>
        <taxon>Eukaryota</taxon>
        <taxon>Fungi</taxon>
        <taxon>Fungi incertae sedis</taxon>
        <taxon>Chytridiomycota</taxon>
        <taxon>Chytridiomycota incertae sedis</taxon>
        <taxon>Chytridiomycetes</taxon>
        <taxon>Spizellomycetales</taxon>
        <taxon>Spizellomycetaceae</taxon>
        <taxon>Spizellomyces</taxon>
    </lineage>
</organism>
<dbReference type="VEuPathDB" id="FungiDB:SPPG_00348"/>
<feature type="region of interest" description="Disordered" evidence="1">
    <location>
        <begin position="47"/>
        <end position="88"/>
    </location>
</feature>
<sequence length="142" mass="14667">MSSQAYNTPGYNTTAGTGAPGAAGVAPGGHLPTTGERIAGTVERTMGHMLPGTDLGHQLKADGARKKGNEVKAEKAESHMDHGVHSSVTTGSYLEGEAERALGHSMPGTQTGHRLKAEGALHKGDVQKAERAESHLKGPRVL</sequence>
<reference evidence="2 3" key="1">
    <citation type="submission" date="2009-08" db="EMBL/GenBank/DDBJ databases">
        <title>The Genome Sequence of Spizellomyces punctatus strain DAOM BR117.</title>
        <authorList>
            <consortium name="The Broad Institute Genome Sequencing Platform"/>
            <person name="Russ C."/>
            <person name="Cuomo C."/>
            <person name="Shea T."/>
            <person name="Young S.K."/>
            <person name="Zeng Q."/>
            <person name="Koehrsen M."/>
            <person name="Haas B."/>
            <person name="Borodovsky M."/>
            <person name="Guigo R."/>
            <person name="Alvarado L."/>
            <person name="Berlin A."/>
            <person name="Bochicchio J."/>
            <person name="Borenstein D."/>
            <person name="Chapman S."/>
            <person name="Chen Z."/>
            <person name="Engels R."/>
            <person name="Freedman E."/>
            <person name="Gellesch M."/>
            <person name="Goldberg J."/>
            <person name="Griggs A."/>
            <person name="Gujja S."/>
            <person name="Heiman D."/>
            <person name="Hepburn T."/>
            <person name="Howarth C."/>
            <person name="Jen D."/>
            <person name="Larson L."/>
            <person name="Lewis B."/>
            <person name="Mehta T."/>
            <person name="Park D."/>
            <person name="Pearson M."/>
            <person name="Roberts A."/>
            <person name="Saif S."/>
            <person name="Shenoy N."/>
            <person name="Sisk P."/>
            <person name="Stolte C."/>
            <person name="Sykes S."/>
            <person name="Thomson T."/>
            <person name="Walk T."/>
            <person name="White J."/>
            <person name="Yandava C."/>
            <person name="Burger G."/>
            <person name="Gray M.W."/>
            <person name="Holland P.W.H."/>
            <person name="King N."/>
            <person name="Lang F.B.F."/>
            <person name="Roger A.J."/>
            <person name="Ruiz-Trillo I."/>
            <person name="Lander E."/>
            <person name="Nusbaum C."/>
        </authorList>
    </citation>
    <scope>NUCLEOTIDE SEQUENCE [LARGE SCALE GENOMIC DNA]</scope>
    <source>
        <strain evidence="2 3">DAOM BR117</strain>
    </source>
</reference>
<feature type="compositionally biased region" description="Low complexity" evidence="1">
    <location>
        <begin position="8"/>
        <end position="29"/>
    </location>
</feature>
<proteinExistence type="predicted"/>
<dbReference type="Proteomes" id="UP000053201">
    <property type="component" value="Unassembled WGS sequence"/>
</dbReference>
<name>A0A0L0HTH0_SPIPD</name>
<feature type="region of interest" description="Disordered" evidence="1">
    <location>
        <begin position="1"/>
        <end position="29"/>
    </location>
</feature>
<feature type="compositionally biased region" description="Basic and acidic residues" evidence="1">
    <location>
        <begin position="122"/>
        <end position="136"/>
    </location>
</feature>
<feature type="region of interest" description="Disordered" evidence="1">
    <location>
        <begin position="122"/>
        <end position="142"/>
    </location>
</feature>
<protein>
    <submittedName>
        <fullName evidence="2">Uncharacterized protein</fullName>
    </submittedName>
</protein>
<evidence type="ECO:0000256" key="1">
    <source>
        <dbReference type="SAM" id="MobiDB-lite"/>
    </source>
</evidence>